<evidence type="ECO:0000256" key="1">
    <source>
        <dbReference type="ARBA" id="ARBA00004141"/>
    </source>
</evidence>
<keyword evidence="3 6" id="KW-1133">Transmembrane helix</keyword>
<feature type="transmembrane region" description="Helical" evidence="6">
    <location>
        <begin position="115"/>
        <end position="134"/>
    </location>
</feature>
<sequence>MSPPKYEEDGGLRPAPSNDEIAPTYSNSGNETDLGDGKYTNEKIGPVPSSPNMVGDIRRNSSGGSSADRLVENNNNMLQRRLKNRQIQLLAIGGSIGTALFLSIGNGLIRGGPGSLFIAYTMYSCILGLVNNCIAEMTVYMPISGGFIRLAGHWVDDAWGFMAGWNFFLYEALLIPFEISALSVVLTYWRDDIPAAAICAAAIVAYILLNIFAVKTYGEAEFWLSIGKLILIFILYFFTFITMVGGNPKHDAYGFRYWKNPGSFAEYLSTGDIGRFEGFLAAVWSASFTVVGPEYISMAAAEAKHPRVYIKTAFKTVFWRFGAFFILGSLCVGIVVAYNDPLLSSGAGSGTAAGSPYVVAMTNLGIKVLPDVVNALLFTSIFSAGNTYCYCASRSLYGLALEGRAPRILTKCWNGNPLLCFAIVICFSFLSFLSVNSGSNVVLTWLVNLITAGGIINYVVITVTYICFYRAMKVQGFDRSTLPYIGWFQPYGAYIGFFWMSFVVIFYGYSSFRPWSVDNFFTYYTLVILAPILFCGWKLIKRTHWRRPHEVDLVWETAAVAAYEAQETEPVMGLWEEILELVYIRLPKNKKKTEVSQVA</sequence>
<evidence type="ECO:0000256" key="3">
    <source>
        <dbReference type="ARBA" id="ARBA00022989"/>
    </source>
</evidence>
<dbReference type="EMBL" id="JAWCUI010000024">
    <property type="protein sequence ID" value="KAL1896067.1"/>
    <property type="molecule type" value="Genomic_DNA"/>
</dbReference>
<dbReference type="Gene3D" id="1.20.1740.10">
    <property type="entry name" value="Amino acid/polyamine transporter I"/>
    <property type="match status" value="1"/>
</dbReference>
<dbReference type="PANTHER" id="PTHR43341">
    <property type="entry name" value="AMINO ACID PERMEASE"/>
    <property type="match status" value="1"/>
</dbReference>
<accession>A0ABR3Z7B6</accession>
<evidence type="ECO:0000259" key="7">
    <source>
        <dbReference type="Pfam" id="PF00324"/>
    </source>
</evidence>
<keyword evidence="4 6" id="KW-0472">Membrane</keyword>
<feature type="domain" description="Amino acid permease/ SLC12A" evidence="7">
    <location>
        <begin position="87"/>
        <end position="545"/>
    </location>
</feature>
<feature type="transmembrane region" description="Helical" evidence="6">
    <location>
        <begin position="521"/>
        <end position="540"/>
    </location>
</feature>
<dbReference type="InterPro" id="IPR050524">
    <property type="entry name" value="APC_YAT"/>
</dbReference>
<reference evidence="8 9" key="1">
    <citation type="journal article" date="2024" name="IMA Fungus">
        <title>IMA Genome - F19 : A genome assembly and annotation guide to empower mycologists, including annotated draft genome sequences of Ceratocystis pirilliformis, Diaporthe australafricana, Fusarium ophioides, Paecilomyces lecythidis, and Sporothrix stenoceras.</title>
        <authorList>
            <person name="Aylward J."/>
            <person name="Wilson A.M."/>
            <person name="Visagie C.M."/>
            <person name="Spraker J."/>
            <person name="Barnes I."/>
            <person name="Buitendag C."/>
            <person name="Ceriani C."/>
            <person name="Del Mar Angel L."/>
            <person name="du Plessis D."/>
            <person name="Fuchs T."/>
            <person name="Gasser K."/>
            <person name="Kramer D."/>
            <person name="Li W."/>
            <person name="Munsamy K."/>
            <person name="Piso A."/>
            <person name="Price J.L."/>
            <person name="Sonnekus B."/>
            <person name="Thomas C."/>
            <person name="van der Nest A."/>
            <person name="van Dijk A."/>
            <person name="van Heerden A."/>
            <person name="van Vuuren N."/>
            <person name="Yilmaz N."/>
            <person name="Duong T.A."/>
            <person name="van der Merwe N.A."/>
            <person name="Wingfield M.J."/>
            <person name="Wingfield B.D."/>
        </authorList>
    </citation>
    <scope>NUCLEOTIDE SEQUENCE [LARGE SCALE GENOMIC DNA]</scope>
    <source>
        <strain evidence="8 9">CMW 5346</strain>
    </source>
</reference>
<evidence type="ECO:0000256" key="4">
    <source>
        <dbReference type="ARBA" id="ARBA00023136"/>
    </source>
</evidence>
<feature type="transmembrane region" description="Helical" evidence="6">
    <location>
        <begin position="167"/>
        <end position="189"/>
    </location>
</feature>
<protein>
    <recommendedName>
        <fullName evidence="7">Amino acid permease/ SLC12A domain-containing protein</fullName>
    </recommendedName>
</protein>
<feature type="transmembrane region" description="Helical" evidence="6">
    <location>
        <begin position="278"/>
        <end position="296"/>
    </location>
</feature>
<evidence type="ECO:0000313" key="9">
    <source>
        <dbReference type="Proteomes" id="UP001583186"/>
    </source>
</evidence>
<feature type="compositionally biased region" description="Basic and acidic residues" evidence="5">
    <location>
        <begin position="1"/>
        <end position="11"/>
    </location>
</feature>
<dbReference type="Pfam" id="PF00324">
    <property type="entry name" value="AA_permease"/>
    <property type="match status" value="1"/>
</dbReference>
<comment type="caution">
    <text evidence="8">The sequence shown here is derived from an EMBL/GenBank/DDBJ whole genome shotgun (WGS) entry which is preliminary data.</text>
</comment>
<feature type="region of interest" description="Disordered" evidence="5">
    <location>
        <begin position="1"/>
        <end position="70"/>
    </location>
</feature>
<keyword evidence="9" id="KW-1185">Reference proteome</keyword>
<feature type="transmembrane region" description="Helical" evidence="6">
    <location>
        <begin position="317"/>
        <end position="338"/>
    </location>
</feature>
<evidence type="ECO:0000256" key="6">
    <source>
        <dbReference type="SAM" id="Phobius"/>
    </source>
</evidence>
<keyword evidence="2 6" id="KW-0812">Transmembrane</keyword>
<feature type="transmembrane region" description="Helical" evidence="6">
    <location>
        <begin position="412"/>
        <end position="433"/>
    </location>
</feature>
<feature type="transmembrane region" description="Helical" evidence="6">
    <location>
        <begin position="226"/>
        <end position="246"/>
    </location>
</feature>
<feature type="transmembrane region" description="Helical" evidence="6">
    <location>
        <begin position="445"/>
        <end position="471"/>
    </location>
</feature>
<dbReference type="PIRSF" id="PIRSF006060">
    <property type="entry name" value="AA_transporter"/>
    <property type="match status" value="1"/>
</dbReference>
<proteinExistence type="predicted"/>
<organism evidence="8 9">
    <name type="scientific">Sporothrix stenoceras</name>
    <dbReference type="NCBI Taxonomy" id="5173"/>
    <lineage>
        <taxon>Eukaryota</taxon>
        <taxon>Fungi</taxon>
        <taxon>Dikarya</taxon>
        <taxon>Ascomycota</taxon>
        <taxon>Pezizomycotina</taxon>
        <taxon>Sordariomycetes</taxon>
        <taxon>Sordariomycetidae</taxon>
        <taxon>Ophiostomatales</taxon>
        <taxon>Ophiostomataceae</taxon>
        <taxon>Sporothrix</taxon>
    </lineage>
</organism>
<dbReference type="InterPro" id="IPR004841">
    <property type="entry name" value="AA-permease/SLC12A_dom"/>
</dbReference>
<name>A0ABR3Z7B6_9PEZI</name>
<evidence type="ECO:0000313" key="8">
    <source>
        <dbReference type="EMBL" id="KAL1896067.1"/>
    </source>
</evidence>
<dbReference type="PANTHER" id="PTHR43341:SF6">
    <property type="entry name" value="AMINO ACID TRANSPORTER (EUROFUNG)"/>
    <property type="match status" value="1"/>
</dbReference>
<feature type="transmembrane region" description="Helical" evidence="6">
    <location>
        <begin position="372"/>
        <end position="391"/>
    </location>
</feature>
<evidence type="ECO:0000256" key="5">
    <source>
        <dbReference type="SAM" id="MobiDB-lite"/>
    </source>
</evidence>
<comment type="subcellular location">
    <subcellularLocation>
        <location evidence="1">Membrane</location>
        <topology evidence="1">Multi-pass membrane protein</topology>
    </subcellularLocation>
</comment>
<feature type="transmembrane region" description="Helical" evidence="6">
    <location>
        <begin position="195"/>
        <end position="214"/>
    </location>
</feature>
<evidence type="ECO:0000256" key="2">
    <source>
        <dbReference type="ARBA" id="ARBA00022692"/>
    </source>
</evidence>
<feature type="transmembrane region" description="Helical" evidence="6">
    <location>
        <begin position="87"/>
        <end position="109"/>
    </location>
</feature>
<feature type="transmembrane region" description="Helical" evidence="6">
    <location>
        <begin position="491"/>
        <end position="509"/>
    </location>
</feature>
<dbReference type="Proteomes" id="UP001583186">
    <property type="component" value="Unassembled WGS sequence"/>
</dbReference>
<gene>
    <name evidence="8" type="ORF">Sste5346_004806</name>
</gene>